<evidence type="ECO:0000259" key="4">
    <source>
        <dbReference type="PROSITE" id="PS51203"/>
    </source>
</evidence>
<comment type="similarity">
    <text evidence="1">Belongs to the SGT1 family.</text>
</comment>
<evidence type="ECO:0000313" key="5">
    <source>
        <dbReference type="EMBL" id="ODV84519.1"/>
    </source>
</evidence>
<feature type="domain" description="CS" evidence="4">
    <location>
        <begin position="186"/>
        <end position="276"/>
    </location>
</feature>
<evidence type="ECO:0000259" key="3">
    <source>
        <dbReference type="PROSITE" id="PS51048"/>
    </source>
</evidence>
<dbReference type="Proteomes" id="UP000094801">
    <property type="component" value="Unassembled WGS sequence"/>
</dbReference>
<name>A0A1E4SYE8_9ASCO</name>
<dbReference type="STRING" id="983967.A0A1E4SYE8"/>
<feature type="compositionally biased region" description="Polar residues" evidence="2">
    <location>
        <begin position="298"/>
        <end position="308"/>
    </location>
</feature>
<dbReference type="CDD" id="cd06466">
    <property type="entry name" value="p23_CS_SGT1_like"/>
    <property type="match status" value="1"/>
</dbReference>
<evidence type="ECO:0000256" key="2">
    <source>
        <dbReference type="SAM" id="MobiDB-lite"/>
    </source>
</evidence>
<protein>
    <recommendedName>
        <fullName evidence="7">SGS domain-containing protein</fullName>
    </recommendedName>
</protein>
<dbReference type="PROSITE" id="PS51048">
    <property type="entry name" value="SGS"/>
    <property type="match status" value="1"/>
</dbReference>
<dbReference type="InterPro" id="IPR007052">
    <property type="entry name" value="CS_dom"/>
</dbReference>
<evidence type="ECO:0000256" key="1">
    <source>
        <dbReference type="ARBA" id="ARBA00008509"/>
    </source>
</evidence>
<feature type="domain" description="SGS" evidence="3">
    <location>
        <begin position="304"/>
        <end position="387"/>
    </location>
</feature>
<feature type="compositionally biased region" description="Basic and acidic residues" evidence="2">
    <location>
        <begin position="156"/>
        <end position="165"/>
    </location>
</feature>
<evidence type="ECO:0008006" key="7">
    <source>
        <dbReference type="Google" id="ProtNLM"/>
    </source>
</evidence>
<accession>A0A1E4SYE8</accession>
<dbReference type="PANTHER" id="PTHR45862">
    <property type="entry name" value="PROTEIN SGT1 HOMOLOG"/>
    <property type="match status" value="1"/>
</dbReference>
<feature type="region of interest" description="Disordered" evidence="2">
    <location>
        <begin position="365"/>
        <end position="387"/>
    </location>
</feature>
<organism evidence="5 6">
    <name type="scientific">[Candida] arabinofermentans NRRL YB-2248</name>
    <dbReference type="NCBI Taxonomy" id="983967"/>
    <lineage>
        <taxon>Eukaryota</taxon>
        <taxon>Fungi</taxon>
        <taxon>Dikarya</taxon>
        <taxon>Ascomycota</taxon>
        <taxon>Saccharomycotina</taxon>
        <taxon>Pichiomycetes</taxon>
        <taxon>Pichiales</taxon>
        <taxon>Pichiaceae</taxon>
        <taxon>Ogataea</taxon>
        <taxon>Ogataea/Candida clade</taxon>
    </lineage>
</organism>
<sequence length="387" mass="43599">MSATAKLIKEAETALESNNLTKAIESSTLALEQSPDSLKSFKLRSQAYLRSKKYDEALADSIQGLKFAEQKGKRECIGNFYKQNAMVYFKMKQYDAAFEEIVKSEKYNSNDNEASIFKGMVVNKLKKLGIEDSVMKLKEKRIMESAASINGSEKTTSYEESKPHQEQSVQEKVPVVKSNPIVSKPPAALKVDWFDTNTEVNVSLFMKNIVSESLKVELKKNSVFAEFKTKSGEDFKYEVNPLFDEIDTEKSSYRLFGTKLELYWTKTNPVKWQSLELNDSVKVSSTSTIPKDTETTSKDTSALSYPSSSTKKINWSNFDVGDVDEKDDSDPNAFFKALYGDADDDTRRAMMKSYIESNGTALSTDWKEVGKGTTETTPPDGLEARKW</sequence>
<dbReference type="SUPFAM" id="SSF49764">
    <property type="entry name" value="HSP20-like chaperones"/>
    <property type="match status" value="1"/>
</dbReference>
<proteinExistence type="inferred from homology"/>
<gene>
    <name evidence="5" type="ORF">CANARDRAFT_29058</name>
</gene>
<dbReference type="InterPro" id="IPR044563">
    <property type="entry name" value="Sgt1-like"/>
</dbReference>
<feature type="region of interest" description="Disordered" evidence="2">
    <location>
        <begin position="283"/>
        <end position="308"/>
    </location>
</feature>
<dbReference type="Gene3D" id="1.25.40.10">
    <property type="entry name" value="Tetratricopeptide repeat domain"/>
    <property type="match status" value="1"/>
</dbReference>
<dbReference type="GO" id="GO:0051087">
    <property type="term" value="F:protein-folding chaperone binding"/>
    <property type="evidence" value="ECO:0007669"/>
    <property type="project" value="InterPro"/>
</dbReference>
<dbReference type="Pfam" id="PF05002">
    <property type="entry name" value="SGS"/>
    <property type="match status" value="1"/>
</dbReference>
<dbReference type="InterPro" id="IPR008978">
    <property type="entry name" value="HSP20-like_chaperone"/>
</dbReference>
<evidence type="ECO:0000313" key="6">
    <source>
        <dbReference type="Proteomes" id="UP000094801"/>
    </source>
</evidence>
<dbReference type="PROSITE" id="PS51203">
    <property type="entry name" value="CS"/>
    <property type="match status" value="1"/>
</dbReference>
<reference evidence="6" key="1">
    <citation type="submission" date="2016-04" db="EMBL/GenBank/DDBJ databases">
        <title>Comparative genomics of biotechnologically important yeasts.</title>
        <authorList>
            <consortium name="DOE Joint Genome Institute"/>
            <person name="Riley R."/>
            <person name="Haridas S."/>
            <person name="Wolfe K.H."/>
            <person name="Lopes M.R."/>
            <person name="Hittinger C.T."/>
            <person name="Goker M."/>
            <person name="Salamov A."/>
            <person name="Wisecaver J."/>
            <person name="Long T.M."/>
            <person name="Aerts A.L."/>
            <person name="Barry K."/>
            <person name="Choi C."/>
            <person name="Clum A."/>
            <person name="Coughlan A.Y."/>
            <person name="Deshpande S."/>
            <person name="Douglass A.P."/>
            <person name="Hanson S.J."/>
            <person name="Klenk H.-P."/>
            <person name="Labutti K."/>
            <person name="Lapidus A."/>
            <person name="Lindquist E."/>
            <person name="Lipzen A."/>
            <person name="Meier-Kolthoff J.P."/>
            <person name="Ohm R.A."/>
            <person name="Otillar R.P."/>
            <person name="Pangilinan J."/>
            <person name="Peng Y."/>
            <person name="Rokas A."/>
            <person name="Rosa C.A."/>
            <person name="Scheuner C."/>
            <person name="Sibirny A.A."/>
            <person name="Slot J.C."/>
            <person name="Stielow J.B."/>
            <person name="Sun H."/>
            <person name="Kurtzman C.P."/>
            <person name="Blackwell M."/>
            <person name="Grigoriev I.V."/>
            <person name="Jeffries T.W."/>
        </authorList>
    </citation>
    <scope>NUCLEOTIDE SEQUENCE [LARGE SCALE GENOMIC DNA]</scope>
    <source>
        <strain evidence="6">NRRL YB-2248</strain>
    </source>
</reference>
<dbReference type="InterPro" id="IPR007699">
    <property type="entry name" value="SGS_dom"/>
</dbReference>
<feature type="region of interest" description="Disordered" evidence="2">
    <location>
        <begin position="147"/>
        <end position="173"/>
    </location>
</feature>
<dbReference type="SUPFAM" id="SSF48452">
    <property type="entry name" value="TPR-like"/>
    <property type="match status" value="1"/>
</dbReference>
<dbReference type="Pfam" id="PF04969">
    <property type="entry name" value="CS"/>
    <property type="match status" value="1"/>
</dbReference>
<keyword evidence="6" id="KW-1185">Reference proteome</keyword>
<dbReference type="Gene3D" id="2.60.40.790">
    <property type="match status" value="1"/>
</dbReference>
<dbReference type="OrthoDB" id="1898560at2759"/>
<dbReference type="InterPro" id="IPR011990">
    <property type="entry name" value="TPR-like_helical_dom_sf"/>
</dbReference>
<dbReference type="AlphaFoldDB" id="A0A1E4SYE8"/>
<dbReference type="EMBL" id="KV453856">
    <property type="protein sequence ID" value="ODV84519.1"/>
    <property type="molecule type" value="Genomic_DNA"/>
</dbReference>